<keyword evidence="9" id="KW-1185">Reference proteome</keyword>
<reference evidence="8 9" key="1">
    <citation type="submission" date="2024-01" db="EMBL/GenBank/DDBJ databases">
        <title>The genomes of 5 underutilized Papilionoideae crops provide insights into root nodulation and disease resistanc.</title>
        <authorList>
            <person name="Jiang F."/>
        </authorList>
    </citation>
    <scope>NUCLEOTIDE SEQUENCE [LARGE SCALE GENOMIC DNA]</scope>
    <source>
        <strain evidence="8">DUOXIRENSHENG_FW03</strain>
        <tissue evidence="8">Leaves</tissue>
    </source>
</reference>
<dbReference type="PANTHER" id="PTHR12357">
    <property type="entry name" value="YTH YT521-B HOMOLOGY DOMAIN-CONTAINING"/>
    <property type="match status" value="1"/>
</dbReference>
<evidence type="ECO:0000313" key="9">
    <source>
        <dbReference type="Proteomes" id="UP001386955"/>
    </source>
</evidence>
<dbReference type="GO" id="GO:0003729">
    <property type="term" value="F:mRNA binding"/>
    <property type="evidence" value="ECO:0007669"/>
    <property type="project" value="UniProtKB-UniRule"/>
</dbReference>
<accession>A0AAN9RQI5</accession>
<comment type="similarity">
    <text evidence="4">Belongs to the YTHDF family.</text>
</comment>
<feature type="domain" description="YTH" evidence="7">
    <location>
        <begin position="505"/>
        <end position="642"/>
    </location>
</feature>
<dbReference type="Gene3D" id="3.10.590.10">
    <property type="entry name" value="ph1033 like domains"/>
    <property type="match status" value="1"/>
</dbReference>
<comment type="caution">
    <text evidence="8">The sequence shown here is derived from an EMBL/GenBank/DDBJ whole genome shotgun (WGS) entry which is preliminary data.</text>
</comment>
<keyword evidence="6" id="KW-0472">Membrane</keyword>
<evidence type="ECO:0000256" key="3">
    <source>
        <dbReference type="ARBA" id="ARBA00022884"/>
    </source>
</evidence>
<dbReference type="Pfam" id="PF04146">
    <property type="entry name" value="YTH"/>
    <property type="match status" value="1"/>
</dbReference>
<dbReference type="CDD" id="cd21134">
    <property type="entry name" value="YTH"/>
    <property type="match status" value="1"/>
</dbReference>
<evidence type="ECO:0000256" key="5">
    <source>
        <dbReference type="SAM" id="MobiDB-lite"/>
    </source>
</evidence>
<dbReference type="AlphaFoldDB" id="A0AAN9RQI5"/>
<proteinExistence type="inferred from homology"/>
<gene>
    <name evidence="8" type="ORF">VNO78_33157</name>
</gene>
<dbReference type="EMBL" id="JAYMYS010000009">
    <property type="protein sequence ID" value="KAK7380642.1"/>
    <property type="molecule type" value="Genomic_DNA"/>
</dbReference>
<evidence type="ECO:0000256" key="6">
    <source>
        <dbReference type="SAM" id="Phobius"/>
    </source>
</evidence>
<comment type="subcellular location">
    <subcellularLocation>
        <location evidence="1">Cytoplasm</location>
    </subcellularLocation>
</comment>
<feature type="compositionally biased region" description="Polar residues" evidence="5">
    <location>
        <begin position="127"/>
        <end position="142"/>
    </location>
</feature>
<sequence length="733" mass="80843">MHKEKSNCIDNFVCFWGYGQNLVATRFMQYPSLVVCVKLKPQSKTVAAATPSPSFSSLSLSLSLSRIIYIYIYSFLSFLVIFTFNSIMATLAASSDTTKAADLLHNLSLDSESKTTGLPEPAKKSGHSSANGVTKPFNPNASFTPNGHPSAGYYYGGYDGQGDWNIYSRYMNVNGGMTQGVLGDSCSYLYHQGYGYTPYGAPMQHDDKLYGLQQYQYPSSYYQSPASADGSFAPNNINAQQGIISTAVSAEHIPPSAVNNNGSNVGVVNEDSTNNSELKDFLSSSQPFLNSNDSYQRADFPVYAPLSGYQDPRVGPHVTQSALPSDPLYKKYNDGVKIGLSSPALPGKKFSSQRKTAIPQQPPQSMNFHGSIHSSGLEPFSGFINEMYPSSTMYNQYGNTYRASSHFGPAPYGFRIGSTNNKVKATNGGRVIDHAKKNMDGFGELNKGPRSGNSSDDKSAKGPGPVTLLLKGQNFPIKSDNKEESIVPNKEHYNGEKFSENYSDAKFFVIKSYSEDDIHKSIKYNVWASTLNGNKKLDAAYQEAKKKPSDCPVFLLFSVNTSGQFVGLAEMTTPLDFGRSVEYWQQDRWTGCFSVKWHIIKDIPNSVLRHITLENNENKPVTNSRDAQEVKLEQGIQILKIFKEHSSKTCILDDFGFYETREKMIQERKSKEQLPKQDGKSNDLTTNGTVMLAQSHDGALMNESATTDEAGKKEKLVEVNGSTEAYEDYSKSC</sequence>
<feature type="region of interest" description="Disordered" evidence="5">
    <location>
        <begin position="112"/>
        <end position="142"/>
    </location>
</feature>
<comment type="function">
    <text evidence="4">Specifically recognizes and binds N6-methyladenosine (m6A)-containing RNAs, and regulates mRNA stability. M6A is a modification present at internal sites of mRNAs and some non-coding RNAs and plays a role in mRNA stability and processing.</text>
</comment>
<keyword evidence="2" id="KW-0963">Cytoplasm</keyword>
<dbReference type="PANTHER" id="PTHR12357:SF126">
    <property type="entry name" value="YTH DOMAIN-CONTAINING FAMILY PROTEIN"/>
    <property type="match status" value="1"/>
</dbReference>
<dbReference type="Proteomes" id="UP001386955">
    <property type="component" value="Unassembled WGS sequence"/>
</dbReference>
<feature type="region of interest" description="Disordered" evidence="5">
    <location>
        <begin position="439"/>
        <end position="465"/>
    </location>
</feature>
<evidence type="ECO:0000259" key="7">
    <source>
        <dbReference type="PROSITE" id="PS50882"/>
    </source>
</evidence>
<dbReference type="GO" id="GO:0061157">
    <property type="term" value="P:mRNA destabilization"/>
    <property type="evidence" value="ECO:0007669"/>
    <property type="project" value="TreeGrafter"/>
</dbReference>
<evidence type="ECO:0000313" key="8">
    <source>
        <dbReference type="EMBL" id="KAK7380642.1"/>
    </source>
</evidence>
<evidence type="ECO:0000256" key="2">
    <source>
        <dbReference type="ARBA" id="ARBA00022490"/>
    </source>
</evidence>
<dbReference type="FunFam" id="3.10.590.10:FF:000001">
    <property type="entry name" value="YTH domain family 1, isoform CRA_a"/>
    <property type="match status" value="1"/>
</dbReference>
<dbReference type="PROSITE" id="PS50882">
    <property type="entry name" value="YTH"/>
    <property type="match status" value="1"/>
</dbReference>
<dbReference type="GO" id="GO:0005737">
    <property type="term" value="C:cytoplasm"/>
    <property type="evidence" value="ECO:0007669"/>
    <property type="project" value="UniProtKB-SubCell"/>
</dbReference>
<evidence type="ECO:0000256" key="1">
    <source>
        <dbReference type="ARBA" id="ARBA00004496"/>
    </source>
</evidence>
<name>A0AAN9RQI5_PSOTE</name>
<dbReference type="InterPro" id="IPR045168">
    <property type="entry name" value="YTH_prot"/>
</dbReference>
<feature type="transmembrane region" description="Helical" evidence="6">
    <location>
        <begin position="68"/>
        <end position="93"/>
    </location>
</feature>
<keyword evidence="6" id="KW-1133">Transmembrane helix</keyword>
<dbReference type="GO" id="GO:1990247">
    <property type="term" value="F:N6-methyladenosine-containing RNA reader activity"/>
    <property type="evidence" value="ECO:0007669"/>
    <property type="project" value="UniProtKB-UniRule"/>
</dbReference>
<protein>
    <recommendedName>
        <fullName evidence="4">YTH domain-containing family protein</fullName>
    </recommendedName>
</protein>
<organism evidence="8 9">
    <name type="scientific">Psophocarpus tetragonolobus</name>
    <name type="common">Winged bean</name>
    <name type="synonym">Dolichos tetragonolobus</name>
    <dbReference type="NCBI Taxonomy" id="3891"/>
    <lineage>
        <taxon>Eukaryota</taxon>
        <taxon>Viridiplantae</taxon>
        <taxon>Streptophyta</taxon>
        <taxon>Embryophyta</taxon>
        <taxon>Tracheophyta</taxon>
        <taxon>Spermatophyta</taxon>
        <taxon>Magnoliopsida</taxon>
        <taxon>eudicotyledons</taxon>
        <taxon>Gunneridae</taxon>
        <taxon>Pentapetalae</taxon>
        <taxon>rosids</taxon>
        <taxon>fabids</taxon>
        <taxon>Fabales</taxon>
        <taxon>Fabaceae</taxon>
        <taxon>Papilionoideae</taxon>
        <taxon>50 kb inversion clade</taxon>
        <taxon>NPAAA clade</taxon>
        <taxon>indigoferoid/millettioid clade</taxon>
        <taxon>Phaseoleae</taxon>
        <taxon>Psophocarpus</taxon>
    </lineage>
</organism>
<evidence type="ECO:0000256" key="4">
    <source>
        <dbReference type="RuleBase" id="RU369095"/>
    </source>
</evidence>
<dbReference type="InterPro" id="IPR007275">
    <property type="entry name" value="YTH_domain"/>
</dbReference>
<keyword evidence="3 4" id="KW-0694">RNA-binding</keyword>
<feature type="region of interest" description="Disordered" evidence="5">
    <location>
        <begin position="666"/>
        <end position="733"/>
    </location>
</feature>
<keyword evidence="6" id="KW-0812">Transmembrane</keyword>
<feature type="compositionally biased region" description="Basic and acidic residues" evidence="5">
    <location>
        <begin position="666"/>
        <end position="681"/>
    </location>
</feature>